<dbReference type="EMBL" id="CABVGY010000047">
    <property type="protein sequence ID" value="VVN42947.1"/>
    <property type="molecule type" value="Genomic_DNA"/>
</dbReference>
<dbReference type="Proteomes" id="UP000326729">
    <property type="component" value="Unassembled WGS sequence"/>
</dbReference>
<accession>A0A5E6XQB8</accession>
<protein>
    <submittedName>
        <fullName evidence="1">Uncharacterized protein</fullName>
    </submittedName>
</protein>
<dbReference type="AlphaFoldDB" id="A0A5E6XQB8"/>
<name>A0A5E6XQB8_PSEFL</name>
<reference evidence="1 2" key="1">
    <citation type="submission" date="2019-09" db="EMBL/GenBank/DDBJ databases">
        <authorList>
            <person name="Chandra G."/>
            <person name="Truman W A."/>
        </authorList>
    </citation>
    <scope>NUCLEOTIDE SEQUENCE [LARGE SCALE GENOMIC DNA]</scope>
    <source>
        <strain evidence="1">PS659</strain>
    </source>
</reference>
<evidence type="ECO:0000313" key="1">
    <source>
        <dbReference type="EMBL" id="VVN42947.1"/>
    </source>
</evidence>
<organism evidence="1 2">
    <name type="scientific">Pseudomonas fluorescens</name>
    <dbReference type="NCBI Taxonomy" id="294"/>
    <lineage>
        <taxon>Bacteria</taxon>
        <taxon>Pseudomonadati</taxon>
        <taxon>Pseudomonadota</taxon>
        <taxon>Gammaproteobacteria</taxon>
        <taxon>Pseudomonadales</taxon>
        <taxon>Pseudomonadaceae</taxon>
        <taxon>Pseudomonas</taxon>
    </lineage>
</organism>
<proteinExistence type="predicted"/>
<evidence type="ECO:0000313" key="2">
    <source>
        <dbReference type="Proteomes" id="UP000326729"/>
    </source>
</evidence>
<sequence>MQFLQQRHRVQLHETGAALAILQFGNAQQATETRHQRIGLGQHQVQLHGLRRTFPGLLLHAV</sequence>
<gene>
    <name evidence="1" type="ORF">PS659_05576</name>
</gene>